<keyword evidence="2" id="KW-1185">Reference proteome</keyword>
<protein>
    <submittedName>
        <fullName evidence="1">Uncharacterized protein</fullName>
    </submittedName>
</protein>
<accession>A0ACD5IJK7</accession>
<name>A0ACD5IJK7_9PROT</name>
<dbReference type="Proteomes" id="UP001196097">
    <property type="component" value="Chromosome"/>
</dbReference>
<sequence length="53" mass="6347">MEAPTLSPDQQVSLHRVQVRPILPTERERWDTLMQTHHYRVFRPLAGCCNLRY</sequence>
<evidence type="ECO:0000313" key="2">
    <source>
        <dbReference type="Proteomes" id="UP001196097"/>
    </source>
</evidence>
<gene>
    <name evidence="1" type="ORF">HF292_005065</name>
</gene>
<reference evidence="1 2" key="1">
    <citation type="journal article" date="2021" name="ISME J.">
        <title>Genomic evolution of the class Acidithiobacillia: deep-branching Proteobacteria living in extreme acidic conditions.</title>
        <authorList>
            <person name="Moya-Beltran A."/>
            <person name="Beard S."/>
            <person name="Rojas-Villalobos C."/>
            <person name="Issotta F."/>
            <person name="Gallardo Y."/>
            <person name="Ulloa R."/>
            <person name="Giaveno A."/>
            <person name="Degli Esposti M."/>
            <person name="Johnson D.B."/>
            <person name="Quatrini R."/>
        </authorList>
    </citation>
    <scope>NUCLEOTIDE SEQUENCE [LARGE SCALE GENOMIC DNA]</scope>
    <source>
        <strain evidence="1 2">CF3</strain>
    </source>
</reference>
<evidence type="ECO:0000313" key="1">
    <source>
        <dbReference type="EMBL" id="XRP74023.1"/>
    </source>
</evidence>
<proteinExistence type="predicted"/>
<dbReference type="EMBL" id="CP130946">
    <property type="protein sequence ID" value="XRP74023.1"/>
    <property type="molecule type" value="Genomic_DNA"/>
</dbReference>
<organism evidence="1 2">
    <name type="scientific">Acidithiobacillus ferruginosus</name>
    <dbReference type="NCBI Taxonomy" id="3063951"/>
    <lineage>
        <taxon>Bacteria</taxon>
        <taxon>Pseudomonadati</taxon>
        <taxon>Pseudomonadota</taxon>
        <taxon>Acidithiobacillia</taxon>
        <taxon>Acidithiobacillales</taxon>
        <taxon>Acidithiobacillaceae</taxon>
        <taxon>Acidithiobacillus</taxon>
    </lineage>
</organism>